<dbReference type="InterPro" id="IPR014347">
    <property type="entry name" value="Tautomerase/MIF_sf"/>
</dbReference>
<dbReference type="GO" id="GO:0005634">
    <property type="term" value="C:nucleus"/>
    <property type="evidence" value="ECO:0007669"/>
    <property type="project" value="UniProtKB-SubCell"/>
</dbReference>
<gene>
    <name evidence="4" type="ORF">TRIATDRAFT_322318</name>
</gene>
<evidence type="ECO:0000313" key="5">
    <source>
        <dbReference type="Proteomes" id="UP000005426"/>
    </source>
</evidence>
<dbReference type="GO" id="GO:0008270">
    <property type="term" value="F:zinc ion binding"/>
    <property type="evidence" value="ECO:0007669"/>
    <property type="project" value="InterPro"/>
</dbReference>
<comment type="subcellular location">
    <subcellularLocation>
        <location evidence="1">Nucleus</location>
    </subcellularLocation>
</comment>
<dbReference type="SUPFAM" id="SSF55331">
    <property type="entry name" value="Tautomerase/MIF"/>
    <property type="match status" value="1"/>
</dbReference>
<dbReference type="CDD" id="cd12148">
    <property type="entry name" value="fungal_TF_MHR"/>
    <property type="match status" value="1"/>
</dbReference>
<dbReference type="GO" id="GO:0003677">
    <property type="term" value="F:DNA binding"/>
    <property type="evidence" value="ECO:0007669"/>
    <property type="project" value="InterPro"/>
</dbReference>
<dbReference type="STRING" id="452589.G9P6B5"/>
<dbReference type="eggNOG" id="ENOG502SDU9">
    <property type="taxonomic scope" value="Eukaryota"/>
</dbReference>
<dbReference type="EMBL" id="ABDG02000027">
    <property type="protein sequence ID" value="EHK42230.1"/>
    <property type="molecule type" value="Genomic_DNA"/>
</dbReference>
<evidence type="ECO:0000259" key="3">
    <source>
        <dbReference type="SMART" id="SM00906"/>
    </source>
</evidence>
<dbReference type="InterPro" id="IPR007219">
    <property type="entry name" value="XnlR_reg_dom"/>
</dbReference>
<accession>G9P6B5</accession>
<dbReference type="SMART" id="SM00906">
    <property type="entry name" value="Fungal_trans"/>
    <property type="match status" value="1"/>
</dbReference>
<dbReference type="PANTHER" id="PTHR31001:SF57">
    <property type="entry name" value="ZN(II)2CYS6 TRANSCRIPTION FACTOR (EUROFUNG)"/>
    <property type="match status" value="1"/>
</dbReference>
<dbReference type="OMA" id="CTEIWGR"/>
<dbReference type="Proteomes" id="UP000005426">
    <property type="component" value="Unassembled WGS sequence"/>
</dbReference>
<protein>
    <recommendedName>
        <fullName evidence="3">Xylanolytic transcriptional activator regulatory domain-containing protein</fullName>
    </recommendedName>
</protein>
<dbReference type="InterPro" id="IPR028116">
    <property type="entry name" value="Cis-CaaD-like"/>
</dbReference>
<keyword evidence="2" id="KW-0539">Nucleus</keyword>
<dbReference type="PANTHER" id="PTHR31001">
    <property type="entry name" value="UNCHARACTERIZED TRANSCRIPTIONAL REGULATORY PROTEIN"/>
    <property type="match status" value="1"/>
</dbReference>
<evidence type="ECO:0000256" key="1">
    <source>
        <dbReference type="ARBA" id="ARBA00004123"/>
    </source>
</evidence>
<organism evidence="4 5">
    <name type="scientific">Hypocrea atroviridis (strain ATCC 20476 / IMI 206040)</name>
    <name type="common">Trichoderma atroviride</name>
    <dbReference type="NCBI Taxonomy" id="452589"/>
    <lineage>
        <taxon>Eukaryota</taxon>
        <taxon>Fungi</taxon>
        <taxon>Dikarya</taxon>
        <taxon>Ascomycota</taxon>
        <taxon>Pezizomycotina</taxon>
        <taxon>Sordariomycetes</taxon>
        <taxon>Hypocreomycetidae</taxon>
        <taxon>Hypocreales</taxon>
        <taxon>Hypocreaceae</taxon>
        <taxon>Trichoderma</taxon>
    </lineage>
</organism>
<name>G9P6B5_HYPAI</name>
<keyword evidence="5" id="KW-1185">Reference proteome</keyword>
<feature type="domain" description="Xylanolytic transcriptional activator regulatory" evidence="3">
    <location>
        <begin position="307"/>
        <end position="384"/>
    </location>
</feature>
<dbReference type="AlphaFoldDB" id="G9P6B5"/>
<evidence type="ECO:0000256" key="2">
    <source>
        <dbReference type="ARBA" id="ARBA00023242"/>
    </source>
</evidence>
<dbReference type="OrthoDB" id="4236860at2759"/>
<reference evidence="4 5" key="1">
    <citation type="journal article" date="2011" name="Genome Biol.">
        <title>Comparative genome sequence analysis underscores mycoparasitism as the ancestral life style of Trichoderma.</title>
        <authorList>
            <person name="Kubicek C.P."/>
            <person name="Herrera-Estrella A."/>
            <person name="Seidl-Seiboth V."/>
            <person name="Martinez D.A."/>
            <person name="Druzhinina I.S."/>
            <person name="Thon M."/>
            <person name="Zeilinger S."/>
            <person name="Casas-Flores S."/>
            <person name="Horwitz B.A."/>
            <person name="Mukherjee P.K."/>
            <person name="Mukherjee M."/>
            <person name="Kredics L."/>
            <person name="Alcaraz L.D."/>
            <person name="Aerts A."/>
            <person name="Antal Z."/>
            <person name="Atanasova L."/>
            <person name="Cervantes-Badillo M.G."/>
            <person name="Challacombe J."/>
            <person name="Chertkov O."/>
            <person name="McCluskey K."/>
            <person name="Coulpier F."/>
            <person name="Deshpande N."/>
            <person name="von Doehren H."/>
            <person name="Ebbole D.J."/>
            <person name="Esquivel-Naranjo E.U."/>
            <person name="Fekete E."/>
            <person name="Flipphi M."/>
            <person name="Glaser F."/>
            <person name="Gomez-Rodriguez E.Y."/>
            <person name="Gruber S."/>
            <person name="Han C."/>
            <person name="Henrissat B."/>
            <person name="Hermosa R."/>
            <person name="Hernandez-Onate M."/>
            <person name="Karaffa L."/>
            <person name="Kosti I."/>
            <person name="Le Crom S."/>
            <person name="Lindquist E."/>
            <person name="Lucas S."/>
            <person name="Luebeck M."/>
            <person name="Luebeck P.S."/>
            <person name="Margeot A."/>
            <person name="Metz B."/>
            <person name="Misra M."/>
            <person name="Nevalainen H."/>
            <person name="Omann M."/>
            <person name="Packer N."/>
            <person name="Perrone G."/>
            <person name="Uresti-Rivera E.E."/>
            <person name="Salamov A."/>
            <person name="Schmoll M."/>
            <person name="Seiboth B."/>
            <person name="Shapiro H."/>
            <person name="Sukno S."/>
            <person name="Tamayo-Ramos J.A."/>
            <person name="Tisch D."/>
            <person name="Wiest A."/>
            <person name="Wilkinson H.H."/>
            <person name="Zhang M."/>
            <person name="Coutinho P.M."/>
            <person name="Kenerley C.M."/>
            <person name="Monte E."/>
            <person name="Baker S.E."/>
            <person name="Grigoriev I.V."/>
        </authorList>
    </citation>
    <scope>NUCLEOTIDE SEQUENCE [LARGE SCALE GENOMIC DNA]</scope>
    <source>
        <strain evidence="5">ATCC 20476 / IMI 206040</strain>
    </source>
</reference>
<dbReference type="HOGENOM" id="CLU_021747_1_0_1"/>
<dbReference type="Gene3D" id="3.30.429.10">
    <property type="entry name" value="Macrophage Migration Inhibitory Factor"/>
    <property type="match status" value="1"/>
</dbReference>
<dbReference type="GO" id="GO:0006351">
    <property type="term" value="P:DNA-templated transcription"/>
    <property type="evidence" value="ECO:0007669"/>
    <property type="project" value="InterPro"/>
</dbReference>
<comment type="caution">
    <text evidence="4">The sequence shown here is derived from an EMBL/GenBank/DDBJ whole genome shotgun (WGS) entry which is preliminary data.</text>
</comment>
<dbReference type="InterPro" id="IPR050613">
    <property type="entry name" value="Sec_Metabolite_Reg"/>
</dbReference>
<sequence length="601" mass="66664">MPTYVVTASKNALSPEAKQALARVITATHCEDSNIPFYLCQVVFQDVEPTQQFLNAEPVTVDQIWIRGDVRAGRSEEQKTRIIERIVKEGSQVTGVSESKFWVYLCDIPRMAEYGQILGPPGQEAEFIANLPANIEASARNIGHEFVHGHHLTVLHADCHLDIALPCNFPFNSPGATKYSSLDKVYSLIHSHGEDCKSFVDGYLALYQPVHPIIDPALFADEISCFWEDPTQVDVSWLSSYLMVLALGSFTVTRDARLIVEFCLAAEACLAKTAFLVRPSMSVMRTLCLIVVVKQLANGTCWSYDASWTLLGMIVRLAVCIGLHKPPTSTPAETNAVTYSEWQSGRILWITIVYLCIQTAAVTGMPTLLSSDDILEGADIQGASLSHVEGVGPWISVSDAFPTICKIIARVNSGTKVPYEEILGYNATIRRLMAAAMDHPECSDPLRAILDIFFRRVLMVLHRCHALLPNAPVLYPICYWASLECSLAILVHHRDLCEHRGDSVHQDILGRLYKLDYFAAALTASLYLLQRDAPLANGFAIPPRQTIRETLETCTEIWGRDKDRSICLRSGYRTLTHILAMLSEMDGMPDHGLPHSSVACM</sequence>
<proteinExistence type="predicted"/>
<dbReference type="Pfam" id="PF04082">
    <property type="entry name" value="Fungal_trans"/>
    <property type="match status" value="1"/>
</dbReference>
<dbReference type="Pfam" id="PF14832">
    <property type="entry name" value="Tautomerase_3"/>
    <property type="match status" value="1"/>
</dbReference>
<evidence type="ECO:0000313" key="4">
    <source>
        <dbReference type="EMBL" id="EHK42230.1"/>
    </source>
</evidence>